<evidence type="ECO:0000313" key="3">
    <source>
        <dbReference type="EMBL" id="GGM79141.1"/>
    </source>
</evidence>
<reference evidence="3" key="2">
    <citation type="submission" date="2022-09" db="EMBL/GenBank/DDBJ databases">
        <authorList>
            <person name="Sun Q."/>
            <person name="Ohkuma M."/>
        </authorList>
    </citation>
    <scope>NUCLEOTIDE SEQUENCE</scope>
    <source>
        <strain evidence="3">JCM 13583</strain>
    </source>
</reference>
<dbReference type="Pfam" id="PF00582">
    <property type="entry name" value="Usp"/>
    <property type="match status" value="1"/>
</dbReference>
<dbReference type="PANTHER" id="PTHR46268:SF25">
    <property type="entry name" value="USPA DOMAIN PROTEIN"/>
    <property type="match status" value="1"/>
</dbReference>
<dbReference type="InterPro" id="IPR006016">
    <property type="entry name" value="UspA"/>
</dbReference>
<accession>A0AA37BSK4</accession>
<dbReference type="Gene3D" id="3.40.50.12370">
    <property type="match status" value="1"/>
</dbReference>
<evidence type="ECO:0000259" key="2">
    <source>
        <dbReference type="Pfam" id="PF00582"/>
    </source>
</evidence>
<feature type="domain" description="UspA" evidence="2">
    <location>
        <begin position="13"/>
        <end position="131"/>
    </location>
</feature>
<dbReference type="AlphaFoldDB" id="A0AA37BSK4"/>
<dbReference type="CDD" id="cd00293">
    <property type="entry name" value="USP-like"/>
    <property type="match status" value="1"/>
</dbReference>
<proteinExistence type="inferred from homology"/>
<dbReference type="PANTHER" id="PTHR46268">
    <property type="entry name" value="STRESS RESPONSE PROTEIN NHAX"/>
    <property type="match status" value="1"/>
</dbReference>
<keyword evidence="4" id="KW-1185">Reference proteome</keyword>
<organism evidence="3 4">
    <name type="scientific">Thermogymnomonas acidicola</name>
    <dbReference type="NCBI Taxonomy" id="399579"/>
    <lineage>
        <taxon>Archaea</taxon>
        <taxon>Methanobacteriati</taxon>
        <taxon>Thermoplasmatota</taxon>
        <taxon>Thermoplasmata</taxon>
        <taxon>Thermoplasmatales</taxon>
        <taxon>Thermogymnomonas</taxon>
    </lineage>
</organism>
<gene>
    <name evidence="3" type="ORF">GCM10007108_16670</name>
</gene>
<comment type="caution">
    <text evidence="3">The sequence shown here is derived from an EMBL/GenBank/DDBJ whole genome shotgun (WGS) entry which is preliminary data.</text>
</comment>
<comment type="similarity">
    <text evidence="1">Belongs to the universal stress protein A family.</text>
</comment>
<sequence length="272" mass="30495">MMEVTKSLTLKLDKIAVPMAQGDRSPVALRIAFDLAQRFGSEVTAFTVKEESREITWSDKVKMVTRAFQEGKERGIKVVPRVRTSGSAKEGIVEEINSHSYDLVLIASQKRSPLSTALFGSISDYVIKNSNTITAAVSTHGNNYPYKRILVPVSEGLNTRVSVLFGLYLKLVSGSSILLADMRRFDKKRTHGFQSLFEHMEQVYERFGPEVSVTRGGLETNLRNEVHRMIEDTGSDCVVLGVRPDRYGRIRVKAELKSVVKESQVDTILIKR</sequence>
<evidence type="ECO:0000313" key="4">
    <source>
        <dbReference type="Proteomes" id="UP000632195"/>
    </source>
</evidence>
<evidence type="ECO:0000256" key="1">
    <source>
        <dbReference type="ARBA" id="ARBA00008791"/>
    </source>
</evidence>
<dbReference type="SUPFAM" id="SSF52402">
    <property type="entry name" value="Adenine nucleotide alpha hydrolases-like"/>
    <property type="match status" value="1"/>
</dbReference>
<reference evidence="3" key="1">
    <citation type="journal article" date="2014" name="Int. J. Syst. Evol. Microbiol.">
        <title>Complete genome sequence of Corynebacterium casei LMG S-19264T (=DSM 44701T), isolated from a smear-ripened cheese.</title>
        <authorList>
            <consortium name="US DOE Joint Genome Institute (JGI-PGF)"/>
            <person name="Walter F."/>
            <person name="Albersmeier A."/>
            <person name="Kalinowski J."/>
            <person name="Ruckert C."/>
        </authorList>
    </citation>
    <scope>NUCLEOTIDE SEQUENCE</scope>
    <source>
        <strain evidence="3">JCM 13583</strain>
    </source>
</reference>
<protein>
    <recommendedName>
        <fullName evidence="2">UspA domain-containing protein</fullName>
    </recommendedName>
</protein>
<dbReference type="EMBL" id="BMNY01000003">
    <property type="protein sequence ID" value="GGM79141.1"/>
    <property type="molecule type" value="Genomic_DNA"/>
</dbReference>
<name>A0AA37BSK4_9ARCH</name>
<dbReference type="RefSeq" id="WP_188681782.1">
    <property type="nucleotide sequence ID" value="NZ_BMNY01000003.1"/>
</dbReference>
<dbReference type="Proteomes" id="UP000632195">
    <property type="component" value="Unassembled WGS sequence"/>
</dbReference>